<evidence type="ECO:0000313" key="5">
    <source>
        <dbReference type="EMBL" id="HJA04621.1"/>
    </source>
</evidence>
<dbReference type="NCBIfam" id="TIGR00732">
    <property type="entry name" value="dprA"/>
    <property type="match status" value="1"/>
</dbReference>
<protein>
    <submittedName>
        <fullName evidence="5">DNA-processing protein DprA</fullName>
    </submittedName>
</protein>
<dbReference type="Gene3D" id="3.40.50.450">
    <property type="match status" value="1"/>
</dbReference>
<dbReference type="GO" id="GO:0009294">
    <property type="term" value="P:DNA-mediated transformation"/>
    <property type="evidence" value="ECO:0007669"/>
    <property type="project" value="InterPro"/>
</dbReference>
<dbReference type="InterPro" id="IPR036388">
    <property type="entry name" value="WH-like_DNA-bd_sf"/>
</dbReference>
<sequence length="383" mass="39397">MTSSLPISRLLTDRAVRAAHDWLGPGDIGDELARIAWSVLIEPGDGIAGELIARLGARAALEAVGDADRMGADEARAALDRWRPRWDSALVIAAIDEARRRSLRLVTPDAPGWPAGFDDLGPHAPVALWVRGDAQTLSAASVAVVGARAATPYGEHVATEMSGELAAGGLTIVSGAAYGIDGAAHRAALRAGGTTVAFVAGGADRIYPSGHAHLLQEIAARGAVVAECPPGTTPTKWRFLARNRLIAAAAHGTVVVEAGGRSGSINTAGHAASLGRPLGAVPGPVTSSTSSGCHRLLREYDATCVTGAADVREMLGSPQEPQPLSYDSPDATRVGDALSRRPRTVDELARRSGLAPDDVTAVLGLMSLDGRAEARADGWVGTA</sequence>
<dbReference type="AlphaFoldDB" id="A0A9D2KHP7"/>
<evidence type="ECO:0000256" key="2">
    <source>
        <dbReference type="SAM" id="MobiDB-lite"/>
    </source>
</evidence>
<dbReference type="Gene3D" id="1.10.10.10">
    <property type="entry name" value="Winged helix-like DNA-binding domain superfamily/Winged helix DNA-binding domain"/>
    <property type="match status" value="1"/>
</dbReference>
<accession>A0A9D2KHP7</accession>
<feature type="domain" description="Smf/DprA SLOG" evidence="3">
    <location>
        <begin position="105"/>
        <end position="315"/>
    </location>
</feature>
<dbReference type="SUPFAM" id="SSF102405">
    <property type="entry name" value="MCP/YpsA-like"/>
    <property type="match status" value="1"/>
</dbReference>
<reference evidence="5" key="1">
    <citation type="journal article" date="2021" name="PeerJ">
        <title>Extensive microbial diversity within the chicken gut microbiome revealed by metagenomics and culture.</title>
        <authorList>
            <person name="Gilroy R."/>
            <person name="Ravi A."/>
            <person name="Getino M."/>
            <person name="Pursley I."/>
            <person name="Horton D.L."/>
            <person name="Alikhan N.F."/>
            <person name="Baker D."/>
            <person name="Gharbi K."/>
            <person name="Hall N."/>
            <person name="Watson M."/>
            <person name="Adriaenssens E.M."/>
            <person name="Foster-Nyarko E."/>
            <person name="Jarju S."/>
            <person name="Secka A."/>
            <person name="Antonio M."/>
            <person name="Oren A."/>
            <person name="Chaudhuri R.R."/>
            <person name="La Ragione R."/>
            <person name="Hildebrand F."/>
            <person name="Pallen M.J."/>
        </authorList>
    </citation>
    <scope>NUCLEOTIDE SEQUENCE</scope>
    <source>
        <strain evidence="5">ChiHjej8B7-3636</strain>
    </source>
</reference>
<dbReference type="InterPro" id="IPR057666">
    <property type="entry name" value="DrpA_SLOG"/>
</dbReference>
<evidence type="ECO:0000259" key="3">
    <source>
        <dbReference type="Pfam" id="PF02481"/>
    </source>
</evidence>
<name>A0A9D2KHP7_9MICO</name>
<feature type="region of interest" description="Disordered" evidence="2">
    <location>
        <begin position="315"/>
        <end position="341"/>
    </location>
</feature>
<dbReference type="EMBL" id="DXAM01000098">
    <property type="protein sequence ID" value="HJA04621.1"/>
    <property type="molecule type" value="Genomic_DNA"/>
</dbReference>
<comment type="caution">
    <text evidence="5">The sequence shown here is derived from an EMBL/GenBank/DDBJ whole genome shotgun (WGS) entry which is preliminary data.</text>
</comment>
<evidence type="ECO:0000256" key="1">
    <source>
        <dbReference type="ARBA" id="ARBA00006525"/>
    </source>
</evidence>
<gene>
    <name evidence="5" type="primary">dprA</name>
    <name evidence="5" type="ORF">H9800_07130</name>
</gene>
<feature type="domain" description="DprA winged helix" evidence="4">
    <location>
        <begin position="319"/>
        <end position="378"/>
    </location>
</feature>
<dbReference type="InterPro" id="IPR041614">
    <property type="entry name" value="DprA_WH"/>
</dbReference>
<dbReference type="InterPro" id="IPR003488">
    <property type="entry name" value="DprA"/>
</dbReference>
<reference evidence="5" key="2">
    <citation type="submission" date="2021-04" db="EMBL/GenBank/DDBJ databases">
        <authorList>
            <person name="Gilroy R."/>
        </authorList>
    </citation>
    <scope>NUCLEOTIDE SEQUENCE</scope>
    <source>
        <strain evidence="5">ChiHjej8B7-3636</strain>
    </source>
</reference>
<evidence type="ECO:0000259" key="4">
    <source>
        <dbReference type="Pfam" id="PF17782"/>
    </source>
</evidence>
<dbReference type="Proteomes" id="UP000824220">
    <property type="component" value="Unassembled WGS sequence"/>
</dbReference>
<dbReference type="Pfam" id="PF02481">
    <property type="entry name" value="DNA_processg_A"/>
    <property type="match status" value="1"/>
</dbReference>
<dbReference type="Pfam" id="PF17782">
    <property type="entry name" value="WHD_DprA"/>
    <property type="match status" value="1"/>
</dbReference>
<dbReference type="PANTHER" id="PTHR43022">
    <property type="entry name" value="PROTEIN SMF"/>
    <property type="match status" value="1"/>
</dbReference>
<organism evidence="5 6">
    <name type="scientific">Candidatus Microbacterium stercoravium</name>
    <dbReference type="NCBI Taxonomy" id="2838697"/>
    <lineage>
        <taxon>Bacteria</taxon>
        <taxon>Bacillati</taxon>
        <taxon>Actinomycetota</taxon>
        <taxon>Actinomycetes</taxon>
        <taxon>Micrococcales</taxon>
        <taxon>Microbacteriaceae</taxon>
        <taxon>Microbacterium</taxon>
    </lineage>
</organism>
<comment type="similarity">
    <text evidence="1">Belongs to the DprA/Smf family.</text>
</comment>
<evidence type="ECO:0000313" key="6">
    <source>
        <dbReference type="Proteomes" id="UP000824220"/>
    </source>
</evidence>
<dbReference type="PANTHER" id="PTHR43022:SF1">
    <property type="entry name" value="PROTEIN SMF"/>
    <property type="match status" value="1"/>
</dbReference>
<proteinExistence type="inferred from homology"/>